<name>A0AAE3YVN8_9ACTN</name>
<gene>
    <name evidence="3" type="ORF">J2S41_005649</name>
</gene>
<accession>A0AAE3YVN8</accession>
<dbReference type="InterPro" id="IPR013830">
    <property type="entry name" value="SGNH_hydro"/>
</dbReference>
<keyword evidence="1" id="KW-0732">Signal</keyword>
<dbReference type="AlphaFoldDB" id="A0AAE3YVN8"/>
<dbReference type="RefSeq" id="WP_310372041.1">
    <property type="nucleotide sequence ID" value="NZ_JAVDYB010000001.1"/>
</dbReference>
<reference evidence="3" key="1">
    <citation type="submission" date="2023-07" db="EMBL/GenBank/DDBJ databases">
        <title>Sequencing the genomes of 1000 actinobacteria strains.</title>
        <authorList>
            <person name="Klenk H.-P."/>
        </authorList>
    </citation>
    <scope>NUCLEOTIDE SEQUENCE</scope>
    <source>
        <strain evidence="3">DSM 44707</strain>
    </source>
</reference>
<dbReference type="Pfam" id="PF13472">
    <property type="entry name" value="Lipase_GDSL_2"/>
    <property type="match status" value="1"/>
</dbReference>
<dbReference type="PROSITE" id="PS51318">
    <property type="entry name" value="TAT"/>
    <property type="match status" value="1"/>
</dbReference>
<evidence type="ECO:0000256" key="1">
    <source>
        <dbReference type="SAM" id="SignalP"/>
    </source>
</evidence>
<comment type="caution">
    <text evidence="3">The sequence shown here is derived from an EMBL/GenBank/DDBJ whole genome shotgun (WGS) entry which is preliminary data.</text>
</comment>
<evidence type="ECO:0000313" key="4">
    <source>
        <dbReference type="Proteomes" id="UP001183643"/>
    </source>
</evidence>
<dbReference type="InterPro" id="IPR006311">
    <property type="entry name" value="TAT_signal"/>
</dbReference>
<dbReference type="SUPFAM" id="SSF52266">
    <property type="entry name" value="SGNH hydrolase"/>
    <property type="match status" value="1"/>
</dbReference>
<dbReference type="InterPro" id="IPR053140">
    <property type="entry name" value="GDSL_Rv0518-like"/>
</dbReference>
<feature type="domain" description="SGNH hydrolase-type esterase" evidence="2">
    <location>
        <begin position="204"/>
        <end position="395"/>
    </location>
</feature>
<protein>
    <submittedName>
        <fullName evidence="3">Lysophospholipase L1-like esterase</fullName>
    </submittedName>
</protein>
<keyword evidence="4" id="KW-1185">Reference proteome</keyword>
<organism evidence="3 4">
    <name type="scientific">Catenuloplanes atrovinosus</name>
    <dbReference type="NCBI Taxonomy" id="137266"/>
    <lineage>
        <taxon>Bacteria</taxon>
        <taxon>Bacillati</taxon>
        <taxon>Actinomycetota</taxon>
        <taxon>Actinomycetes</taxon>
        <taxon>Micromonosporales</taxon>
        <taxon>Micromonosporaceae</taxon>
        <taxon>Catenuloplanes</taxon>
    </lineage>
</organism>
<dbReference type="PANTHER" id="PTHR43784">
    <property type="entry name" value="GDSL-LIKE LIPASE/ACYLHYDROLASE, PUTATIVE (AFU_ORTHOLOGUE AFUA_2G00820)-RELATED"/>
    <property type="match status" value="1"/>
</dbReference>
<feature type="chain" id="PRO_5041956343" evidence="1">
    <location>
        <begin position="34"/>
        <end position="407"/>
    </location>
</feature>
<dbReference type="InterPro" id="IPR036514">
    <property type="entry name" value="SGNH_hydro_sf"/>
</dbReference>
<feature type="signal peptide" evidence="1">
    <location>
        <begin position="1"/>
        <end position="33"/>
    </location>
</feature>
<evidence type="ECO:0000259" key="2">
    <source>
        <dbReference type="Pfam" id="PF13472"/>
    </source>
</evidence>
<sequence>MSRSVRNVSRRAVLSAVPLAAAAVTIGPGTASAAPGRVGIWGPSLNGGGPSFTDRTLRQVVYASGGGTAPRVRLSNLRGTTPLTVGHVDLAEQSLGGIARAGSHRRVTFGGQGSVVVPAGREIISDPVDMTVPIGVNLLVSLYLPGTTGPSVRHPNALMNTYVSDPGNHAADDTSDAYPIRHGAWYYLGGIDVVSASATGTVVAFGDSLTDGFSSTPLTNRRYPDYLARRLHADTGGAPRFGVVNAGIAGNSVLFDAGPEAGLSALSRFEHDALGHPEVRAVILLEGVNDILREGSVPVTSWDLRAAYQTLIDRAHARGVAVYGGTILPFAGFDRHTAAREATRAALNGWIRTSGAFDAVVDFDAALRDPANPTALLPAYAHTDFLHLTDAGMRAMADAVVASVPLT</sequence>
<dbReference type="EMBL" id="JAVDYB010000001">
    <property type="protein sequence ID" value="MDR7278871.1"/>
    <property type="molecule type" value="Genomic_DNA"/>
</dbReference>
<evidence type="ECO:0000313" key="3">
    <source>
        <dbReference type="EMBL" id="MDR7278871.1"/>
    </source>
</evidence>
<dbReference type="PANTHER" id="PTHR43784:SF2">
    <property type="entry name" value="GDSL-LIKE LIPASE_ACYLHYDROLASE, PUTATIVE (AFU_ORTHOLOGUE AFUA_2G00820)-RELATED"/>
    <property type="match status" value="1"/>
</dbReference>
<dbReference type="Gene3D" id="3.40.50.1110">
    <property type="entry name" value="SGNH hydrolase"/>
    <property type="match status" value="1"/>
</dbReference>
<dbReference type="Proteomes" id="UP001183643">
    <property type="component" value="Unassembled WGS sequence"/>
</dbReference>
<dbReference type="CDD" id="cd01830">
    <property type="entry name" value="XynE_like"/>
    <property type="match status" value="1"/>
</dbReference>
<proteinExistence type="predicted"/>